<dbReference type="EMBL" id="QUAK01000194">
    <property type="protein sequence ID" value="RFU83641.1"/>
    <property type="molecule type" value="Genomic_DNA"/>
</dbReference>
<protein>
    <submittedName>
        <fullName evidence="1">Uncharacterized protein</fullName>
    </submittedName>
</protein>
<evidence type="ECO:0000313" key="2">
    <source>
        <dbReference type="Proteomes" id="UP000263094"/>
    </source>
</evidence>
<dbReference type="Proteomes" id="UP000263094">
    <property type="component" value="Unassembled WGS sequence"/>
</dbReference>
<organism evidence="1 2">
    <name type="scientific">Streptomyces triticagri</name>
    <dbReference type="NCBI Taxonomy" id="2293568"/>
    <lineage>
        <taxon>Bacteria</taxon>
        <taxon>Bacillati</taxon>
        <taxon>Actinomycetota</taxon>
        <taxon>Actinomycetes</taxon>
        <taxon>Kitasatosporales</taxon>
        <taxon>Streptomycetaceae</taxon>
        <taxon>Streptomyces</taxon>
    </lineage>
</organism>
<evidence type="ECO:0000313" key="1">
    <source>
        <dbReference type="EMBL" id="RFU83641.1"/>
    </source>
</evidence>
<comment type="caution">
    <text evidence="1">The sequence shown here is derived from an EMBL/GenBank/DDBJ whole genome shotgun (WGS) entry which is preliminary data.</text>
</comment>
<reference evidence="1 2" key="1">
    <citation type="submission" date="2018-08" db="EMBL/GenBank/DDBJ databases">
        <title>Isolation, diversity and antifungal activity of Actinobacteria from wheat.</title>
        <authorList>
            <person name="Han C."/>
        </authorList>
    </citation>
    <scope>NUCLEOTIDE SEQUENCE [LARGE SCALE GENOMIC DNA]</scope>
    <source>
        <strain evidence="1 2">NEAU-YY421</strain>
    </source>
</reference>
<dbReference type="RefSeq" id="WP_128558796.1">
    <property type="nucleotide sequence ID" value="NZ_QUAK01000194.1"/>
</dbReference>
<dbReference type="AlphaFoldDB" id="A0A372LYD3"/>
<keyword evidence="2" id="KW-1185">Reference proteome</keyword>
<sequence>MLLITRATNDIELTECSGDCEYVCISDEREALGWGLNFGDEWLCEECYLAWADEWGIPVAPVRTAA</sequence>
<accession>A0A372LYD3</accession>
<proteinExistence type="predicted"/>
<name>A0A372LYD3_9ACTN</name>
<gene>
    <name evidence="1" type="ORF">DY218_27425</name>
</gene>